<reference evidence="2 3" key="1">
    <citation type="journal article" date="2013" name="BMC Genomics">
        <title>Comparative genomics of parasitic silkworm microsporidia reveal an association between genome expansion and host adaptation.</title>
        <authorList>
            <person name="Pan G."/>
            <person name="Xu J."/>
            <person name="Li T."/>
            <person name="Xia Q."/>
            <person name="Liu S.L."/>
            <person name="Zhang G."/>
            <person name="Li S."/>
            <person name="Li C."/>
            <person name="Liu H."/>
            <person name="Yang L."/>
            <person name="Liu T."/>
            <person name="Zhang X."/>
            <person name="Wu Z."/>
            <person name="Fan W."/>
            <person name="Dang X."/>
            <person name="Xiang H."/>
            <person name="Tao M."/>
            <person name="Li Y."/>
            <person name="Hu J."/>
            <person name="Li Z."/>
            <person name="Lin L."/>
            <person name="Luo J."/>
            <person name="Geng L."/>
            <person name="Wang L."/>
            <person name="Long M."/>
            <person name="Wan Y."/>
            <person name="He N."/>
            <person name="Zhang Z."/>
            <person name="Lu C."/>
            <person name="Keeling P.J."/>
            <person name="Wang J."/>
            <person name="Xiang Z."/>
            <person name="Zhou Z."/>
        </authorList>
    </citation>
    <scope>NUCLEOTIDE SEQUENCE [LARGE SCALE GENOMIC DNA]</scope>
    <source>
        <strain evidence="3">CQ1 / CVCC 102059</strain>
    </source>
</reference>
<evidence type="ECO:0000313" key="2">
    <source>
        <dbReference type="EMBL" id="EOB14369.1"/>
    </source>
</evidence>
<dbReference type="HOGENOM" id="CLU_043425_0_0_1"/>
<protein>
    <submittedName>
        <fullName evidence="2">Uncharacterized protein</fullName>
    </submittedName>
</protein>
<sequence length="522" mass="62898">MKNFFYPMNLLTVLLVLLSNIYSLNPYVYIDTEYFVEHKFWEPIEKSPDLNKRNLCSVRIKFEDKDENVCTIKWPNDSDCRYETNNSYYSNINRSDVRNIISYLKSQRKDKAYLRFEFYYTDKSHEYARKAYLDHRNLEWYKTFKVVELKTENTIEFFNDEPNNVVMHHVEERFRNLILNDLIIFNNKILKEWNGEFEEKPNFDLYYFKNYSDCFKELKGFIDSLKHLILIDDTSNTVTFTSSDQETNKNKYSSLIENLTEKFDKDFENMNTDGKNNLKLYFDSTCKSVTNELLNGKIVLPLGRSYTIDYHFEKLYAFIIKKTCETQEICICPDRYKSKRAFCHHYPNDAHEKMNLKKILLFDLYETISKYFFNDMTLTSEDNVELEKVVCDFYNMIKYLKNKFCDECLQLDIQCLRKNKDYSKPIVINDYKCRIVKGIELYFPKNSETGKLKAFDSEGKEIEFKKGVDYFKRSKFTIFITFENILSKKIKEIEVFSENNEFLKRFWILEDLKIKEDESDIN</sequence>
<dbReference type="VEuPathDB" id="MicrosporidiaDB:NBO_28g0008"/>
<accession>R0M8V9</accession>
<feature type="signal peptide" evidence="1">
    <location>
        <begin position="1"/>
        <end position="23"/>
    </location>
</feature>
<name>R0M8V9_NOSB1</name>
<evidence type="ECO:0000313" key="3">
    <source>
        <dbReference type="Proteomes" id="UP000016927"/>
    </source>
</evidence>
<evidence type="ECO:0000256" key="1">
    <source>
        <dbReference type="SAM" id="SignalP"/>
    </source>
</evidence>
<proteinExistence type="predicted"/>
<organism evidence="2 3">
    <name type="scientific">Nosema bombycis (strain CQ1 / CVCC 102059)</name>
    <name type="common">Microsporidian parasite</name>
    <name type="synonym">Pebrine of silkworm</name>
    <dbReference type="NCBI Taxonomy" id="578461"/>
    <lineage>
        <taxon>Eukaryota</taxon>
        <taxon>Fungi</taxon>
        <taxon>Fungi incertae sedis</taxon>
        <taxon>Microsporidia</taxon>
        <taxon>Nosematidae</taxon>
        <taxon>Nosema</taxon>
    </lineage>
</organism>
<keyword evidence="1" id="KW-0732">Signal</keyword>
<dbReference type="Proteomes" id="UP000016927">
    <property type="component" value="Unassembled WGS sequence"/>
</dbReference>
<dbReference type="EMBL" id="KB908936">
    <property type="protein sequence ID" value="EOB14369.1"/>
    <property type="molecule type" value="Genomic_DNA"/>
</dbReference>
<dbReference type="OrthoDB" id="10491178at2759"/>
<gene>
    <name evidence="2" type="ORF">NBO_28g0008</name>
</gene>
<dbReference type="AlphaFoldDB" id="R0M8V9"/>
<keyword evidence="3" id="KW-1185">Reference proteome</keyword>
<feature type="chain" id="PRO_5004343992" evidence="1">
    <location>
        <begin position="24"/>
        <end position="522"/>
    </location>
</feature>